<keyword evidence="5" id="KW-0378">Hydrolase</keyword>
<dbReference type="PANTHER" id="PTHR11280:SF5">
    <property type="entry name" value="GLUCOSAMINE-6-PHOSPHATE ISOMERASE"/>
    <property type="match status" value="1"/>
</dbReference>
<dbReference type="GO" id="GO:0006043">
    <property type="term" value="P:glucosamine catabolic process"/>
    <property type="evidence" value="ECO:0007669"/>
    <property type="project" value="TreeGrafter"/>
</dbReference>
<protein>
    <recommendedName>
        <fullName evidence="4">Glucosamine-6-phosphate deaminase</fullName>
        <ecNumber evidence="3">3.5.99.6</ecNumber>
    </recommendedName>
    <alternativeName>
        <fullName evidence="8">Glucosamine-6-phosphate isomerase</fullName>
    </alternativeName>
</protein>
<organism evidence="11 12">
    <name type="scientific">Corynascus novoguineensis</name>
    <dbReference type="NCBI Taxonomy" id="1126955"/>
    <lineage>
        <taxon>Eukaryota</taxon>
        <taxon>Fungi</taxon>
        <taxon>Dikarya</taxon>
        <taxon>Ascomycota</taxon>
        <taxon>Pezizomycotina</taxon>
        <taxon>Sordariomycetes</taxon>
        <taxon>Sordariomycetidae</taxon>
        <taxon>Sordariales</taxon>
        <taxon>Chaetomiaceae</taxon>
        <taxon>Corynascus</taxon>
    </lineage>
</organism>
<evidence type="ECO:0000256" key="9">
    <source>
        <dbReference type="SAM" id="MobiDB-lite"/>
    </source>
</evidence>
<dbReference type="Gene3D" id="3.40.50.1360">
    <property type="match status" value="1"/>
</dbReference>
<sequence length="412" mass="45250">MRFIIRDNAEAASAHVANYIVDRINHFAPTPAHPFVLGLPTGSSPLGVYKSLVEKYKAGEVSFENVVTFNMDEYIGIPRDHPESYHSFMWKHFFSHVNIHPSNVHILDGNAPNLEAECVQYEAKIQAAGGIDLFLAGMGEDGHIAFNEPGSSLASRTRVKTLAYGTILANSRFFNDDLHKVPKMALTVGVQTVLEAREVVVLAIGARKAIALQRCIEQGVNHMWTLSAVQLHPHSMIVCDEDATLELQVKTVRYFKDIEKAAQAQGFEHILPSKVRTGPATVPTTIVTDEFPASTIHCPQPTTSRLLRATPATEYPVRSRSPSPDLSAPRLQHHLRPDNSVETEYTDGTAAEYTTAAVFSSRSTTPDLIPDRMASRIGDPSLLVRSTPNPERQRSRSPALASSMPMVNGIKA</sequence>
<dbReference type="GO" id="GO:0019262">
    <property type="term" value="P:N-acetylneuraminate catabolic process"/>
    <property type="evidence" value="ECO:0007669"/>
    <property type="project" value="TreeGrafter"/>
</dbReference>
<dbReference type="FunFam" id="3.40.50.1360:FF:000002">
    <property type="entry name" value="Glucosamine-6-phosphate deaminase"/>
    <property type="match status" value="1"/>
</dbReference>
<dbReference type="InterPro" id="IPR018321">
    <property type="entry name" value="Glucosamine6P_isomerase_CS"/>
</dbReference>
<gene>
    <name evidence="11" type="ORF">C7999DRAFT_30098</name>
</gene>
<dbReference type="PANTHER" id="PTHR11280">
    <property type="entry name" value="GLUCOSAMINE-6-PHOSPHATE ISOMERASE"/>
    <property type="match status" value="1"/>
</dbReference>
<proteinExistence type="inferred from homology"/>
<evidence type="ECO:0000256" key="5">
    <source>
        <dbReference type="ARBA" id="ARBA00022801"/>
    </source>
</evidence>
<dbReference type="Pfam" id="PF01182">
    <property type="entry name" value="Glucosamine_iso"/>
    <property type="match status" value="1"/>
</dbReference>
<evidence type="ECO:0000256" key="4">
    <source>
        <dbReference type="ARBA" id="ARBA00017067"/>
    </source>
</evidence>
<keyword evidence="12" id="KW-1185">Reference proteome</keyword>
<dbReference type="PROSITE" id="PS01161">
    <property type="entry name" value="GLC_GALNAC_ISOMERASE"/>
    <property type="match status" value="1"/>
</dbReference>
<evidence type="ECO:0000259" key="10">
    <source>
        <dbReference type="Pfam" id="PF01182"/>
    </source>
</evidence>
<evidence type="ECO:0000256" key="6">
    <source>
        <dbReference type="ARBA" id="ARBA00023277"/>
    </source>
</evidence>
<keyword evidence="6" id="KW-0119">Carbohydrate metabolism</keyword>
<evidence type="ECO:0000256" key="1">
    <source>
        <dbReference type="ARBA" id="ARBA00000644"/>
    </source>
</evidence>
<accession>A0AAN7HRD7</accession>
<evidence type="ECO:0000256" key="7">
    <source>
        <dbReference type="ARBA" id="ARBA00049961"/>
    </source>
</evidence>
<dbReference type="AlphaFoldDB" id="A0AAN7HRD7"/>
<dbReference type="GO" id="GO:0005829">
    <property type="term" value="C:cytosol"/>
    <property type="evidence" value="ECO:0007669"/>
    <property type="project" value="UniProtKB-ARBA"/>
</dbReference>
<feature type="region of interest" description="Disordered" evidence="9">
    <location>
        <begin position="364"/>
        <end position="412"/>
    </location>
</feature>
<dbReference type="GO" id="GO:0006046">
    <property type="term" value="P:N-acetylglucosamine catabolic process"/>
    <property type="evidence" value="ECO:0007669"/>
    <property type="project" value="TreeGrafter"/>
</dbReference>
<reference evidence="11" key="1">
    <citation type="journal article" date="2023" name="Mol. Phylogenet. Evol.">
        <title>Genome-scale phylogeny and comparative genomics of the fungal order Sordariales.</title>
        <authorList>
            <person name="Hensen N."/>
            <person name="Bonometti L."/>
            <person name="Westerberg I."/>
            <person name="Brannstrom I.O."/>
            <person name="Guillou S."/>
            <person name="Cros-Aarteil S."/>
            <person name="Calhoun S."/>
            <person name="Haridas S."/>
            <person name="Kuo A."/>
            <person name="Mondo S."/>
            <person name="Pangilinan J."/>
            <person name="Riley R."/>
            <person name="LaButti K."/>
            <person name="Andreopoulos B."/>
            <person name="Lipzen A."/>
            <person name="Chen C."/>
            <person name="Yan M."/>
            <person name="Daum C."/>
            <person name="Ng V."/>
            <person name="Clum A."/>
            <person name="Steindorff A."/>
            <person name="Ohm R.A."/>
            <person name="Martin F."/>
            <person name="Silar P."/>
            <person name="Natvig D.O."/>
            <person name="Lalanne C."/>
            <person name="Gautier V."/>
            <person name="Ament-Velasquez S.L."/>
            <person name="Kruys A."/>
            <person name="Hutchinson M.I."/>
            <person name="Powell A.J."/>
            <person name="Barry K."/>
            <person name="Miller A.N."/>
            <person name="Grigoriev I.V."/>
            <person name="Debuchy R."/>
            <person name="Gladieux P."/>
            <person name="Hiltunen Thoren M."/>
            <person name="Johannesson H."/>
        </authorList>
    </citation>
    <scope>NUCLEOTIDE SEQUENCE</scope>
    <source>
        <strain evidence="11">CBS 359.72</strain>
    </source>
</reference>
<dbReference type="SUPFAM" id="SSF100950">
    <property type="entry name" value="NagB/RpiA/CoA transferase-like"/>
    <property type="match status" value="1"/>
</dbReference>
<name>A0AAN7HRD7_9PEZI</name>
<comment type="function">
    <text evidence="7">Catalyzes the reversible conversion of alpha-D-glucosamine 6-phosphate (GlcN-6P) into beta-D-fructose 6-phosphate (Fru-6P) and ammonium ion, a regulatory reaction step in de novo uridine diphosphate-N-acetyl-alpha-D-glucosamine (UDP-GlcNAc) biosynthesis via hexosamine pathway.</text>
</comment>
<feature type="domain" description="Glucosamine/galactosamine-6-phosphate isomerase" evidence="10">
    <location>
        <begin position="8"/>
        <end position="230"/>
    </location>
</feature>
<dbReference type="EC" id="3.5.99.6" evidence="3"/>
<evidence type="ECO:0000256" key="3">
    <source>
        <dbReference type="ARBA" id="ARBA00012680"/>
    </source>
</evidence>
<dbReference type="EMBL" id="MU857624">
    <property type="protein sequence ID" value="KAK4249365.1"/>
    <property type="molecule type" value="Genomic_DNA"/>
</dbReference>
<comment type="caution">
    <text evidence="11">The sequence shown here is derived from an EMBL/GenBank/DDBJ whole genome shotgun (WGS) entry which is preliminary data.</text>
</comment>
<comment type="catalytic activity">
    <reaction evidence="1">
        <text>alpha-D-glucosamine 6-phosphate + H2O = beta-D-fructose 6-phosphate + NH4(+)</text>
        <dbReference type="Rhea" id="RHEA:12172"/>
        <dbReference type="ChEBI" id="CHEBI:15377"/>
        <dbReference type="ChEBI" id="CHEBI:28938"/>
        <dbReference type="ChEBI" id="CHEBI:57634"/>
        <dbReference type="ChEBI" id="CHEBI:75989"/>
        <dbReference type="EC" id="3.5.99.6"/>
    </reaction>
</comment>
<feature type="region of interest" description="Disordered" evidence="9">
    <location>
        <begin position="307"/>
        <end position="338"/>
    </location>
</feature>
<dbReference type="InterPro" id="IPR037171">
    <property type="entry name" value="NagB/RpiA_transferase-like"/>
</dbReference>
<dbReference type="GO" id="GO:0004342">
    <property type="term" value="F:glucosamine-6-phosphate deaminase activity"/>
    <property type="evidence" value="ECO:0007669"/>
    <property type="project" value="UniProtKB-EC"/>
</dbReference>
<dbReference type="HAMAP" id="MF_01241">
    <property type="entry name" value="GlcN6P_deamin"/>
    <property type="match status" value="1"/>
</dbReference>
<evidence type="ECO:0000256" key="2">
    <source>
        <dbReference type="ARBA" id="ARBA00005526"/>
    </source>
</evidence>
<dbReference type="CDD" id="cd01399">
    <property type="entry name" value="GlcN6P_deaminase"/>
    <property type="match status" value="1"/>
</dbReference>
<evidence type="ECO:0000313" key="12">
    <source>
        <dbReference type="Proteomes" id="UP001303647"/>
    </source>
</evidence>
<reference evidence="11" key="2">
    <citation type="submission" date="2023-05" db="EMBL/GenBank/DDBJ databases">
        <authorList>
            <consortium name="Lawrence Berkeley National Laboratory"/>
            <person name="Steindorff A."/>
            <person name="Hensen N."/>
            <person name="Bonometti L."/>
            <person name="Westerberg I."/>
            <person name="Brannstrom I.O."/>
            <person name="Guillou S."/>
            <person name="Cros-Aarteil S."/>
            <person name="Calhoun S."/>
            <person name="Haridas S."/>
            <person name="Kuo A."/>
            <person name="Mondo S."/>
            <person name="Pangilinan J."/>
            <person name="Riley R."/>
            <person name="Labutti K."/>
            <person name="Andreopoulos B."/>
            <person name="Lipzen A."/>
            <person name="Chen C."/>
            <person name="Yanf M."/>
            <person name="Daum C."/>
            <person name="Ng V."/>
            <person name="Clum A."/>
            <person name="Ohm R."/>
            <person name="Martin F."/>
            <person name="Silar P."/>
            <person name="Natvig D."/>
            <person name="Lalanne C."/>
            <person name="Gautier V."/>
            <person name="Ament-Velasquez S.L."/>
            <person name="Kruys A."/>
            <person name="Hutchinson M.I."/>
            <person name="Powell A.J."/>
            <person name="Barry K."/>
            <person name="Miller A.N."/>
            <person name="Grigoriev I.V."/>
            <person name="Debuchy R."/>
            <person name="Gladieux P."/>
            <person name="Thoren M.H."/>
            <person name="Johannesson H."/>
        </authorList>
    </citation>
    <scope>NUCLEOTIDE SEQUENCE</scope>
    <source>
        <strain evidence="11">CBS 359.72</strain>
    </source>
</reference>
<dbReference type="Proteomes" id="UP001303647">
    <property type="component" value="Unassembled WGS sequence"/>
</dbReference>
<evidence type="ECO:0000313" key="11">
    <source>
        <dbReference type="EMBL" id="KAK4249365.1"/>
    </source>
</evidence>
<dbReference type="InterPro" id="IPR006148">
    <property type="entry name" value="Glc/Gal-6P_isomerase"/>
</dbReference>
<comment type="similarity">
    <text evidence="2">Belongs to the glucosamine/galactosamine-6-phosphate isomerase family.</text>
</comment>
<evidence type="ECO:0000256" key="8">
    <source>
        <dbReference type="ARBA" id="ARBA00050047"/>
    </source>
</evidence>
<dbReference type="GO" id="GO:0042802">
    <property type="term" value="F:identical protein binding"/>
    <property type="evidence" value="ECO:0007669"/>
    <property type="project" value="TreeGrafter"/>
</dbReference>
<dbReference type="InterPro" id="IPR004547">
    <property type="entry name" value="Glucosamine6P_isomerase"/>
</dbReference>
<dbReference type="NCBIfam" id="TIGR00502">
    <property type="entry name" value="nagB"/>
    <property type="match status" value="1"/>
</dbReference>
<dbReference type="GO" id="GO:0005975">
    <property type="term" value="P:carbohydrate metabolic process"/>
    <property type="evidence" value="ECO:0007669"/>
    <property type="project" value="InterPro"/>
</dbReference>